<protein>
    <submittedName>
        <fullName evidence="1">Uncharacterized protein</fullName>
    </submittedName>
</protein>
<name>X0W961_9ZZZZ</name>
<comment type="caution">
    <text evidence="1">The sequence shown here is derived from an EMBL/GenBank/DDBJ whole genome shotgun (WGS) entry which is preliminary data.</text>
</comment>
<dbReference type="AlphaFoldDB" id="X0W961"/>
<organism evidence="1">
    <name type="scientific">marine sediment metagenome</name>
    <dbReference type="NCBI Taxonomy" id="412755"/>
    <lineage>
        <taxon>unclassified sequences</taxon>
        <taxon>metagenomes</taxon>
        <taxon>ecological metagenomes</taxon>
    </lineage>
</organism>
<gene>
    <name evidence="1" type="ORF">S01H1_40835</name>
</gene>
<sequence length="138" mass="16107">MSSGRSDYWYGMIFGKAIFSPFQEPWFEWKKDRIDENDSETYNLYTVPEDYKLHVGDGSISCERPGINRFIIFNSVAAEDNIMLDITFDTYERLPISNEGSYIFEAGEKVIARVYNYDPDVYGDFHISLSGFLEYLKI</sequence>
<accession>X0W961</accession>
<evidence type="ECO:0000313" key="1">
    <source>
        <dbReference type="EMBL" id="GAG09181.1"/>
    </source>
</evidence>
<proteinExistence type="predicted"/>
<dbReference type="EMBL" id="BARS01025873">
    <property type="protein sequence ID" value="GAG09181.1"/>
    <property type="molecule type" value="Genomic_DNA"/>
</dbReference>
<reference evidence="1" key="1">
    <citation type="journal article" date="2014" name="Front. Microbiol.">
        <title>High frequency of phylogenetically diverse reductive dehalogenase-homologous genes in deep subseafloor sedimentary metagenomes.</title>
        <authorList>
            <person name="Kawai M."/>
            <person name="Futagami T."/>
            <person name="Toyoda A."/>
            <person name="Takaki Y."/>
            <person name="Nishi S."/>
            <person name="Hori S."/>
            <person name="Arai W."/>
            <person name="Tsubouchi T."/>
            <person name="Morono Y."/>
            <person name="Uchiyama I."/>
            <person name="Ito T."/>
            <person name="Fujiyama A."/>
            <person name="Inagaki F."/>
            <person name="Takami H."/>
        </authorList>
    </citation>
    <scope>NUCLEOTIDE SEQUENCE</scope>
    <source>
        <strain evidence="1">Expedition CK06-06</strain>
    </source>
</reference>